<dbReference type="Gene3D" id="3.40.50.720">
    <property type="entry name" value="NAD(P)-binding Rossmann-like Domain"/>
    <property type="match status" value="1"/>
</dbReference>
<dbReference type="GO" id="GO:0016491">
    <property type="term" value="F:oxidoreductase activity"/>
    <property type="evidence" value="ECO:0007669"/>
    <property type="project" value="UniProtKB-KW"/>
</dbReference>
<evidence type="ECO:0000256" key="1">
    <source>
        <dbReference type="ARBA" id="ARBA00006484"/>
    </source>
</evidence>
<evidence type="ECO:0000313" key="5">
    <source>
        <dbReference type="Proteomes" id="UP000194137"/>
    </source>
</evidence>
<dbReference type="PRINTS" id="PR00081">
    <property type="entry name" value="GDHRDH"/>
</dbReference>
<protein>
    <recommendedName>
        <fullName evidence="6">Short-chain dehydrogenase</fullName>
    </recommendedName>
</protein>
<dbReference type="KEGG" id="psin:CAK95_17065"/>
<dbReference type="InterPro" id="IPR050259">
    <property type="entry name" value="SDR"/>
</dbReference>
<dbReference type="InterPro" id="IPR036291">
    <property type="entry name" value="NAD(P)-bd_dom_sf"/>
</dbReference>
<feature type="compositionally biased region" description="Basic and acidic residues" evidence="3">
    <location>
        <begin position="9"/>
        <end position="40"/>
    </location>
</feature>
<keyword evidence="5" id="KW-1185">Reference proteome</keyword>
<dbReference type="PANTHER" id="PTHR42879">
    <property type="entry name" value="3-OXOACYL-(ACYL-CARRIER-PROTEIN) REDUCTASE"/>
    <property type="match status" value="1"/>
</dbReference>
<proteinExistence type="inferred from homology"/>
<reference evidence="4 5" key="1">
    <citation type="submission" date="2017-05" db="EMBL/GenBank/DDBJ databases">
        <title>Full genome sequence of Pseudorhodoplanes sinuspersici.</title>
        <authorList>
            <person name="Dastgheib S.M.M."/>
            <person name="Shavandi M."/>
            <person name="Tirandaz H."/>
        </authorList>
    </citation>
    <scope>NUCLEOTIDE SEQUENCE [LARGE SCALE GENOMIC DNA]</scope>
    <source>
        <strain evidence="4 5">RIPI110</strain>
    </source>
</reference>
<evidence type="ECO:0008006" key="6">
    <source>
        <dbReference type="Google" id="ProtNLM"/>
    </source>
</evidence>
<evidence type="ECO:0000256" key="3">
    <source>
        <dbReference type="SAM" id="MobiDB-lite"/>
    </source>
</evidence>
<dbReference type="AlphaFoldDB" id="A0A1W6ZV08"/>
<comment type="similarity">
    <text evidence="1">Belongs to the short-chain dehydrogenases/reductases (SDR) family.</text>
</comment>
<dbReference type="NCBIfam" id="NF009466">
    <property type="entry name" value="PRK12826.1-2"/>
    <property type="match status" value="1"/>
</dbReference>
<dbReference type="Pfam" id="PF13561">
    <property type="entry name" value="adh_short_C2"/>
    <property type="match status" value="1"/>
</dbReference>
<accession>A0A1W6ZV08</accession>
<dbReference type="InterPro" id="IPR002347">
    <property type="entry name" value="SDR_fam"/>
</dbReference>
<dbReference type="SUPFAM" id="SSF51735">
    <property type="entry name" value="NAD(P)-binding Rossmann-fold domains"/>
    <property type="match status" value="1"/>
</dbReference>
<keyword evidence="2" id="KW-0560">Oxidoreductase</keyword>
<feature type="region of interest" description="Disordered" evidence="3">
    <location>
        <begin position="1"/>
        <end position="43"/>
    </location>
</feature>
<dbReference type="Proteomes" id="UP000194137">
    <property type="component" value="Chromosome"/>
</dbReference>
<dbReference type="FunFam" id="3.40.50.720:FF:000173">
    <property type="entry name" value="3-oxoacyl-[acyl-carrier protein] reductase"/>
    <property type="match status" value="1"/>
</dbReference>
<name>A0A1W6ZV08_9HYPH</name>
<gene>
    <name evidence="4" type="ORF">CAK95_17065</name>
</gene>
<dbReference type="EMBL" id="CP021112">
    <property type="protein sequence ID" value="ARQ00595.1"/>
    <property type="molecule type" value="Genomic_DNA"/>
</dbReference>
<dbReference type="STRING" id="1235591.CAK95_17065"/>
<organism evidence="4 5">
    <name type="scientific">Pseudorhodoplanes sinuspersici</name>
    <dbReference type="NCBI Taxonomy" id="1235591"/>
    <lineage>
        <taxon>Bacteria</taxon>
        <taxon>Pseudomonadati</taxon>
        <taxon>Pseudomonadota</taxon>
        <taxon>Alphaproteobacteria</taxon>
        <taxon>Hyphomicrobiales</taxon>
        <taxon>Pseudorhodoplanes</taxon>
    </lineage>
</organism>
<evidence type="ECO:0000256" key="2">
    <source>
        <dbReference type="ARBA" id="ARBA00023002"/>
    </source>
</evidence>
<dbReference type="PANTHER" id="PTHR42879:SF2">
    <property type="entry name" value="3-OXOACYL-[ACYL-CARRIER-PROTEIN] REDUCTASE FABG"/>
    <property type="match status" value="1"/>
</dbReference>
<sequence length="349" mass="38321">MGRRVRTGRNAEADRRSDQWHHRRGDQDTGIRRQAEDSRRNGGRRFACGFGKIHESRIRPLDKGHSFYRPQTGIERRTFSTAAPHTVRRRLYWSCKVSEQDLKGRAAVVTGSGRNIGRAIAHALARKGAAIVVNGSSNKDAVDNVVAEINAAGGKAIGVMADVSKPEETQELIQACADAFGSVDILVSNVGIRRYQAFLEITPDEWDNVLRTNLSSAFYLSRNAIPHMQKNRWGRVIFISGFDGFWGQVTHRAHNITCKAGMHGLAKAIGREFGPDNITANTVVPGAIDTERDWSQYPHQAKQKIESEIPLGRFGDPDEVAAAVAFLASPGGGFISGQATHVNGGHYMI</sequence>
<evidence type="ECO:0000313" key="4">
    <source>
        <dbReference type="EMBL" id="ARQ00595.1"/>
    </source>
</evidence>